<accession>A0ABR0EAY7</accession>
<organism evidence="1 2">
    <name type="scientific">Zasmidium cellare</name>
    <name type="common">Wine cellar mold</name>
    <name type="synonym">Racodium cellare</name>
    <dbReference type="NCBI Taxonomy" id="395010"/>
    <lineage>
        <taxon>Eukaryota</taxon>
        <taxon>Fungi</taxon>
        <taxon>Dikarya</taxon>
        <taxon>Ascomycota</taxon>
        <taxon>Pezizomycotina</taxon>
        <taxon>Dothideomycetes</taxon>
        <taxon>Dothideomycetidae</taxon>
        <taxon>Mycosphaerellales</taxon>
        <taxon>Mycosphaerellaceae</taxon>
        <taxon>Zasmidium</taxon>
    </lineage>
</organism>
<sequence>MASNKIVYRFVDMGRGGTFRVDEHGTAQEQIPLLGTTDCMSCTGVYLPIDTHRCFLAHINAQIKLEQGSKAAPGSAKEQEIEDEVLKRLQDHSTAEGWSARDVCIYVKTPGVVQKPVVACPDMKRGCVGYPVLQAIKRFLGPDMNVAEYQHPSKTGFVVNHATGALELFEFGNKSWMAHDMKFQKLDAANTPGEWVFDV</sequence>
<evidence type="ECO:0000313" key="1">
    <source>
        <dbReference type="EMBL" id="KAK4498627.1"/>
    </source>
</evidence>
<evidence type="ECO:0000313" key="2">
    <source>
        <dbReference type="Proteomes" id="UP001305779"/>
    </source>
</evidence>
<proteinExistence type="predicted"/>
<gene>
    <name evidence="1" type="ORF">PRZ48_009137</name>
</gene>
<comment type="caution">
    <text evidence="1">The sequence shown here is derived from an EMBL/GenBank/DDBJ whole genome shotgun (WGS) entry which is preliminary data.</text>
</comment>
<reference evidence="1 2" key="1">
    <citation type="journal article" date="2023" name="G3 (Bethesda)">
        <title>A chromosome-level genome assembly of Zasmidium syzygii isolated from banana leaves.</title>
        <authorList>
            <person name="van Westerhoven A.C."/>
            <person name="Mehrabi R."/>
            <person name="Talebi R."/>
            <person name="Steentjes M.B.F."/>
            <person name="Corcolon B."/>
            <person name="Chong P.A."/>
            <person name="Kema G.H.J."/>
            <person name="Seidl M.F."/>
        </authorList>
    </citation>
    <scope>NUCLEOTIDE SEQUENCE [LARGE SCALE GENOMIC DNA]</scope>
    <source>
        <strain evidence="1 2">P124</strain>
    </source>
</reference>
<keyword evidence="2" id="KW-1185">Reference proteome</keyword>
<dbReference type="EMBL" id="JAXOVC010000007">
    <property type="protein sequence ID" value="KAK4498627.1"/>
    <property type="molecule type" value="Genomic_DNA"/>
</dbReference>
<protein>
    <submittedName>
        <fullName evidence="1">Uncharacterized protein</fullName>
    </submittedName>
</protein>
<name>A0ABR0EAY7_ZASCE</name>
<dbReference type="Proteomes" id="UP001305779">
    <property type="component" value="Unassembled WGS sequence"/>
</dbReference>